<protein>
    <submittedName>
        <fullName evidence="1">Uncharacterized protein</fullName>
    </submittedName>
</protein>
<dbReference type="AlphaFoldDB" id="A0A0D2NEF0"/>
<reference evidence="2" key="1">
    <citation type="submission" date="2014-04" db="EMBL/GenBank/DDBJ databases">
        <title>Evolutionary Origins and Diversification of the Mycorrhizal Mutualists.</title>
        <authorList>
            <consortium name="DOE Joint Genome Institute"/>
            <consortium name="Mycorrhizal Genomics Consortium"/>
            <person name="Kohler A."/>
            <person name="Kuo A."/>
            <person name="Nagy L.G."/>
            <person name="Floudas D."/>
            <person name="Copeland A."/>
            <person name="Barry K.W."/>
            <person name="Cichocki N."/>
            <person name="Veneault-Fourrey C."/>
            <person name="LaButti K."/>
            <person name="Lindquist E.A."/>
            <person name="Lipzen A."/>
            <person name="Lundell T."/>
            <person name="Morin E."/>
            <person name="Murat C."/>
            <person name="Riley R."/>
            <person name="Ohm R."/>
            <person name="Sun H."/>
            <person name="Tunlid A."/>
            <person name="Henrissat B."/>
            <person name="Grigoriev I.V."/>
            <person name="Hibbett D.S."/>
            <person name="Martin F."/>
        </authorList>
    </citation>
    <scope>NUCLEOTIDE SEQUENCE [LARGE SCALE GENOMIC DNA]</scope>
    <source>
        <strain evidence="2">FD-334 SS-4</strain>
    </source>
</reference>
<name>A0A0D2NEF0_HYPSF</name>
<dbReference type="OrthoDB" id="3256058at2759"/>
<organism evidence="1 2">
    <name type="scientific">Hypholoma sublateritium (strain FD-334 SS-4)</name>
    <dbReference type="NCBI Taxonomy" id="945553"/>
    <lineage>
        <taxon>Eukaryota</taxon>
        <taxon>Fungi</taxon>
        <taxon>Dikarya</taxon>
        <taxon>Basidiomycota</taxon>
        <taxon>Agaricomycotina</taxon>
        <taxon>Agaricomycetes</taxon>
        <taxon>Agaricomycetidae</taxon>
        <taxon>Agaricales</taxon>
        <taxon>Agaricineae</taxon>
        <taxon>Strophariaceae</taxon>
        <taxon>Hypholoma</taxon>
    </lineage>
</organism>
<proteinExistence type="predicted"/>
<sequence length="325" mass="37184">PSDIKTRRRLLSAEILPWRNRHLAVFPQLKPFTDALDPEVLPEDEVLFLPSDIPYDQHAALSLTHHASTEFQLREGEANNAVNLLCSSILHGMVLLDSKNEQSRGVYQNTRATKFINLTKAKKHTATARYRHSRTKLLALSNRSAFVLKDYPELHDADTWAKNAASARKLGDGAKVDSWIWTFGRLRGLNATEKLAFIAETEKVQWFRAQADTERWVEEVDLLEEEFRRVIRSCEKMESVWLDLTASASTKYRPISTTWQMPGPHPGYVSYAYQKADMYKKMGLDARQLFKEAGGEWPNATESLSDYVHRRRPTTHVNWAAGSEV</sequence>
<gene>
    <name evidence="1" type="ORF">HYPSUDRAFT_149617</name>
</gene>
<dbReference type="OMA" id="SWIWTFG"/>
<dbReference type="EMBL" id="KN817655">
    <property type="protein sequence ID" value="KJA15051.1"/>
    <property type="molecule type" value="Genomic_DNA"/>
</dbReference>
<accession>A0A0D2NEF0</accession>
<keyword evidence="2" id="KW-1185">Reference proteome</keyword>
<feature type="non-terminal residue" evidence="1">
    <location>
        <position position="1"/>
    </location>
</feature>
<evidence type="ECO:0000313" key="2">
    <source>
        <dbReference type="Proteomes" id="UP000054270"/>
    </source>
</evidence>
<evidence type="ECO:0000313" key="1">
    <source>
        <dbReference type="EMBL" id="KJA15051.1"/>
    </source>
</evidence>
<dbReference type="Proteomes" id="UP000054270">
    <property type="component" value="Unassembled WGS sequence"/>
</dbReference>
<dbReference type="STRING" id="945553.A0A0D2NEF0"/>